<comment type="caution">
    <text evidence="1">The sequence shown here is derived from an EMBL/GenBank/DDBJ whole genome shotgun (WGS) entry which is preliminary data.</text>
</comment>
<proteinExistence type="predicted"/>
<dbReference type="EMBL" id="BARU01008285">
    <property type="protein sequence ID" value="GAH39216.1"/>
    <property type="molecule type" value="Genomic_DNA"/>
</dbReference>
<organism evidence="1">
    <name type="scientific">marine sediment metagenome</name>
    <dbReference type="NCBI Taxonomy" id="412755"/>
    <lineage>
        <taxon>unclassified sequences</taxon>
        <taxon>metagenomes</taxon>
        <taxon>ecological metagenomes</taxon>
    </lineage>
</organism>
<protein>
    <submittedName>
        <fullName evidence="1">Uncharacterized protein</fullName>
    </submittedName>
</protein>
<accession>X1F0Q3</accession>
<sequence length="117" mass="13542">MPESEQFNKPLYNHLIQHCSFIAHYDRAGFYSTYFESGNDIAVFLSQFDKNNVLPNGIPPSAEYNSTWWVNDDYGDINMAMIETATKYIPNLLERARQKQKNRDIGQARTLLAKYGL</sequence>
<evidence type="ECO:0000313" key="1">
    <source>
        <dbReference type="EMBL" id="GAH39216.1"/>
    </source>
</evidence>
<reference evidence="1" key="1">
    <citation type="journal article" date="2014" name="Front. Microbiol.">
        <title>High frequency of phylogenetically diverse reductive dehalogenase-homologous genes in deep subseafloor sedimentary metagenomes.</title>
        <authorList>
            <person name="Kawai M."/>
            <person name="Futagami T."/>
            <person name="Toyoda A."/>
            <person name="Takaki Y."/>
            <person name="Nishi S."/>
            <person name="Hori S."/>
            <person name="Arai W."/>
            <person name="Tsubouchi T."/>
            <person name="Morono Y."/>
            <person name="Uchiyama I."/>
            <person name="Ito T."/>
            <person name="Fujiyama A."/>
            <person name="Inagaki F."/>
            <person name="Takami H."/>
        </authorList>
    </citation>
    <scope>NUCLEOTIDE SEQUENCE</scope>
    <source>
        <strain evidence="1">Expedition CK06-06</strain>
    </source>
</reference>
<dbReference type="AlphaFoldDB" id="X1F0Q3"/>
<name>X1F0Q3_9ZZZZ</name>
<gene>
    <name evidence="1" type="ORF">S03H2_16232</name>
</gene>